<dbReference type="Gene3D" id="3.40.50.12370">
    <property type="match status" value="1"/>
</dbReference>
<dbReference type="RefSeq" id="WP_006332840.1">
    <property type="nucleotide sequence ID" value="NZ_BAHC01000087.1"/>
</dbReference>
<feature type="domain" description="UspA" evidence="2">
    <location>
        <begin position="151"/>
        <end position="286"/>
    </location>
</feature>
<proteinExistence type="inferred from homology"/>
<dbReference type="PANTHER" id="PTHR46268:SF15">
    <property type="entry name" value="UNIVERSAL STRESS PROTEIN HP_0031"/>
    <property type="match status" value="1"/>
</dbReference>
<dbReference type="Proteomes" id="UP000008363">
    <property type="component" value="Unassembled WGS sequence"/>
</dbReference>
<dbReference type="EMBL" id="BAHC01000087">
    <property type="protein sequence ID" value="GAB90206.1"/>
    <property type="molecule type" value="Genomic_DNA"/>
</dbReference>
<gene>
    <name evidence="3" type="ORF">GORHZ_087_00350</name>
</gene>
<dbReference type="OrthoDB" id="5242641at2"/>
<dbReference type="AlphaFoldDB" id="K6W8Y3"/>
<dbReference type="Pfam" id="PF00582">
    <property type="entry name" value="Usp"/>
    <property type="match status" value="2"/>
</dbReference>
<dbReference type="STRING" id="1108045.GORHZ_087_00350"/>
<dbReference type="CDD" id="cd00293">
    <property type="entry name" value="USP-like"/>
    <property type="match status" value="2"/>
</dbReference>
<feature type="domain" description="UspA" evidence="2">
    <location>
        <begin position="2"/>
        <end position="136"/>
    </location>
</feature>
<protein>
    <recommendedName>
        <fullName evidence="2">UspA domain-containing protein</fullName>
    </recommendedName>
</protein>
<comment type="similarity">
    <text evidence="1">Belongs to the universal stress protein A family.</text>
</comment>
<name>K6W8Y3_9ACTN</name>
<keyword evidence="4" id="KW-1185">Reference proteome</keyword>
<evidence type="ECO:0000313" key="4">
    <source>
        <dbReference type="Proteomes" id="UP000008363"/>
    </source>
</evidence>
<comment type="caution">
    <text evidence="3">The sequence shown here is derived from an EMBL/GenBank/DDBJ whole genome shotgun (WGS) entry which is preliminary data.</text>
</comment>
<dbReference type="InterPro" id="IPR006016">
    <property type="entry name" value="UspA"/>
</dbReference>
<dbReference type="SUPFAM" id="SSF52402">
    <property type="entry name" value="Adenine nucleotide alpha hydrolases-like"/>
    <property type="match status" value="2"/>
</dbReference>
<evidence type="ECO:0000259" key="2">
    <source>
        <dbReference type="Pfam" id="PF00582"/>
    </source>
</evidence>
<organism evidence="3 4">
    <name type="scientific">Gordonia rhizosphera NBRC 16068</name>
    <dbReference type="NCBI Taxonomy" id="1108045"/>
    <lineage>
        <taxon>Bacteria</taxon>
        <taxon>Bacillati</taxon>
        <taxon>Actinomycetota</taxon>
        <taxon>Actinomycetes</taxon>
        <taxon>Mycobacteriales</taxon>
        <taxon>Gordoniaceae</taxon>
        <taxon>Gordonia</taxon>
    </lineage>
</organism>
<accession>K6W8Y3</accession>
<dbReference type="eggNOG" id="COG0589">
    <property type="taxonomic scope" value="Bacteria"/>
</dbReference>
<evidence type="ECO:0000256" key="1">
    <source>
        <dbReference type="ARBA" id="ARBA00008791"/>
    </source>
</evidence>
<sequence length="290" mass="30641">MKLLVAYIATSGGADAVALGVCLARTLKAPLDIAVVIPPDRADASATLEHYEEILDEAAHTWLTEAKGMVPDDVSVQTHIVFDENPADGLIKEIGELHSTMLIVGGSGGGMLVGRHSLGSVVNNLLYSCPVPVALAPSGFRYTGAPRVREVTTAIGRRPGAEALVDTAVGMSADGDLPIRLLSLVSGDDMPSRHSAQDEDEARRYAVELARKALDTAHLRLPDSTQITTMIAEGDSIEDAVRTVDWHDGDVILVGSSRLAAPKRLFLGSTAQKMLRVLAVPMIVVPAPES</sequence>
<evidence type="ECO:0000313" key="3">
    <source>
        <dbReference type="EMBL" id="GAB90206.1"/>
    </source>
</evidence>
<reference evidence="3 4" key="1">
    <citation type="submission" date="2012-08" db="EMBL/GenBank/DDBJ databases">
        <title>Whole genome shotgun sequence of Gordonia rhizosphera NBRC 16068.</title>
        <authorList>
            <person name="Takarada H."/>
            <person name="Isaki S."/>
            <person name="Hosoyama A."/>
            <person name="Tsuchikane K."/>
            <person name="Katsumata H."/>
            <person name="Baba S."/>
            <person name="Ohji S."/>
            <person name="Yamazaki S."/>
            <person name="Fujita N."/>
        </authorList>
    </citation>
    <scope>NUCLEOTIDE SEQUENCE [LARGE SCALE GENOMIC DNA]</scope>
    <source>
        <strain evidence="3 4">NBRC 16068</strain>
    </source>
</reference>
<dbReference type="PANTHER" id="PTHR46268">
    <property type="entry name" value="STRESS RESPONSE PROTEIN NHAX"/>
    <property type="match status" value="1"/>
</dbReference>